<dbReference type="OrthoDB" id="438726at2759"/>
<feature type="domain" description="PDZ" evidence="3">
    <location>
        <begin position="239"/>
        <end position="322"/>
    </location>
</feature>
<dbReference type="EMBL" id="WIXP02000001">
    <property type="protein sequence ID" value="KAF6216458.1"/>
    <property type="molecule type" value="Genomic_DNA"/>
</dbReference>
<feature type="region of interest" description="Disordered" evidence="1">
    <location>
        <begin position="171"/>
        <end position="217"/>
    </location>
</feature>
<organism evidence="4 5">
    <name type="scientific">Apolygus lucorum</name>
    <name type="common">Small green plant bug</name>
    <name type="synonym">Lygocoris lucorum</name>
    <dbReference type="NCBI Taxonomy" id="248454"/>
    <lineage>
        <taxon>Eukaryota</taxon>
        <taxon>Metazoa</taxon>
        <taxon>Ecdysozoa</taxon>
        <taxon>Arthropoda</taxon>
        <taxon>Hexapoda</taxon>
        <taxon>Insecta</taxon>
        <taxon>Pterygota</taxon>
        <taxon>Neoptera</taxon>
        <taxon>Paraneoptera</taxon>
        <taxon>Hemiptera</taxon>
        <taxon>Heteroptera</taxon>
        <taxon>Panheteroptera</taxon>
        <taxon>Cimicomorpha</taxon>
        <taxon>Miridae</taxon>
        <taxon>Mirini</taxon>
        <taxon>Apolygus</taxon>
    </lineage>
</organism>
<reference evidence="4" key="1">
    <citation type="journal article" date="2021" name="Mol. Ecol. Resour.">
        <title>Apolygus lucorum genome provides insights into omnivorousness and mesophyll feeding.</title>
        <authorList>
            <person name="Liu Y."/>
            <person name="Liu H."/>
            <person name="Wang H."/>
            <person name="Huang T."/>
            <person name="Liu B."/>
            <person name="Yang B."/>
            <person name="Yin L."/>
            <person name="Li B."/>
            <person name="Zhang Y."/>
            <person name="Zhang S."/>
            <person name="Jiang F."/>
            <person name="Zhang X."/>
            <person name="Ren Y."/>
            <person name="Wang B."/>
            <person name="Wang S."/>
            <person name="Lu Y."/>
            <person name="Wu K."/>
            <person name="Fan W."/>
            <person name="Wang G."/>
        </authorList>
    </citation>
    <scope>NUCLEOTIDE SEQUENCE</scope>
    <source>
        <strain evidence="4">12Hb</strain>
    </source>
</reference>
<feature type="chain" id="PRO_5035863551" description="PDZ domain-containing protein" evidence="2">
    <location>
        <begin position="22"/>
        <end position="381"/>
    </location>
</feature>
<dbReference type="Pfam" id="PF00595">
    <property type="entry name" value="PDZ"/>
    <property type="match status" value="3"/>
</dbReference>
<evidence type="ECO:0000313" key="4">
    <source>
        <dbReference type="EMBL" id="KAF6216458.1"/>
    </source>
</evidence>
<dbReference type="SUPFAM" id="SSF50156">
    <property type="entry name" value="PDZ domain-like"/>
    <property type="match status" value="3"/>
</dbReference>
<protein>
    <recommendedName>
        <fullName evidence="3">PDZ domain-containing protein</fullName>
    </recommendedName>
</protein>
<evidence type="ECO:0000256" key="2">
    <source>
        <dbReference type="SAM" id="SignalP"/>
    </source>
</evidence>
<dbReference type="InterPro" id="IPR051342">
    <property type="entry name" value="PDZ_scaffold"/>
</dbReference>
<dbReference type="CDD" id="cd06673">
    <property type="entry name" value="PDZ10_MUPP1-PDZ8_PATJ-like"/>
    <property type="match status" value="1"/>
</dbReference>
<dbReference type="PROSITE" id="PS50106">
    <property type="entry name" value="PDZ"/>
    <property type="match status" value="3"/>
</dbReference>
<dbReference type="PANTHER" id="PTHR19964:SF84">
    <property type="entry name" value="LIGAND OF NUMB PROTEIN X 2-LIKE ISOFORM X1"/>
    <property type="match status" value="1"/>
</dbReference>
<dbReference type="FunFam" id="2.30.42.10:FF:000038">
    <property type="entry name" value="Multiple PDZ domain protein isoform X1"/>
    <property type="match status" value="1"/>
</dbReference>
<evidence type="ECO:0000313" key="5">
    <source>
        <dbReference type="Proteomes" id="UP000466442"/>
    </source>
</evidence>
<feature type="signal peptide" evidence="2">
    <location>
        <begin position="1"/>
        <end position="21"/>
    </location>
</feature>
<evidence type="ECO:0000256" key="1">
    <source>
        <dbReference type="SAM" id="MobiDB-lite"/>
    </source>
</evidence>
<dbReference type="PANTHER" id="PTHR19964">
    <property type="entry name" value="MULTIPLE PDZ DOMAIN PROTEIN"/>
    <property type="match status" value="1"/>
</dbReference>
<dbReference type="InterPro" id="IPR036034">
    <property type="entry name" value="PDZ_sf"/>
</dbReference>
<dbReference type="AlphaFoldDB" id="A0A8S9Y7H2"/>
<feature type="compositionally biased region" description="Polar residues" evidence="1">
    <location>
        <begin position="188"/>
        <end position="199"/>
    </location>
</feature>
<dbReference type="Proteomes" id="UP000466442">
    <property type="component" value="Linkage Group LG1"/>
</dbReference>
<dbReference type="InterPro" id="IPR001478">
    <property type="entry name" value="PDZ"/>
</dbReference>
<feature type="non-terminal residue" evidence="4">
    <location>
        <position position="381"/>
    </location>
</feature>
<feature type="domain" description="PDZ" evidence="3">
    <location>
        <begin position="336"/>
        <end position="381"/>
    </location>
</feature>
<dbReference type="Gene3D" id="2.30.42.10">
    <property type="match status" value="3"/>
</dbReference>
<feature type="domain" description="PDZ" evidence="3">
    <location>
        <begin position="77"/>
        <end position="166"/>
    </location>
</feature>
<proteinExistence type="predicted"/>
<comment type="caution">
    <text evidence="4">The sequence shown here is derived from an EMBL/GenBank/DDBJ whole genome shotgun (WGS) entry which is preliminary data.</text>
</comment>
<dbReference type="CDD" id="cd23064">
    <property type="entry name" value="PDZ3_INAD-like"/>
    <property type="match status" value="1"/>
</dbReference>
<name>A0A8S9Y7H2_APOLU</name>
<dbReference type="SMART" id="SM00228">
    <property type="entry name" value="PDZ"/>
    <property type="match status" value="2"/>
</dbReference>
<keyword evidence="2" id="KW-0732">Signal</keyword>
<accession>A0A8S9Y7H2</accession>
<sequence length="381" mass="40019">MSLYVLALLCVVRLVRNPIHCSFIPAHRILSGAWLLEPNEFESCIFIFQQPSRFNWTEAFPCSFLGIPKTKTFRPGSVERGKSPSHQVQGQGLGIMIIEGKHAEVGQGIFISDIQEGSAAYQAGLSVGDMILAVNKDSLVGSNYDAAAALLKKTEGVVTLVVCNPNRAKEEEKLATAPTTPVAGVSTPAAQTPAKTSIAGTPKLAPPPGSLSPSPSGKLKVEDDNLALTAVIVPGVETTIEINKEKIGLGLSIVGGTDTLLGAIVVHELYDDGAAAKDGRLMPGDQIIECNGEDFRNVTNGKALTILRQTPAKVRMVILRDDGGADPPKADLDIMEVEIAKKPGKGLGLSVVGMCNGEGVYISDIVPGGAASTDGRMMRGD</sequence>
<gene>
    <name evidence="4" type="ORF">GE061_000800</name>
</gene>
<evidence type="ECO:0000259" key="3">
    <source>
        <dbReference type="PROSITE" id="PS50106"/>
    </source>
</evidence>
<keyword evidence="5" id="KW-1185">Reference proteome</keyword>